<accession>A0ABP7DG71</accession>
<evidence type="ECO:0000256" key="1">
    <source>
        <dbReference type="ARBA" id="ARBA00001974"/>
    </source>
</evidence>
<dbReference type="Gene3D" id="1.10.579.10">
    <property type="entry name" value="DNA Cyclobutane Dipyrimidine Photolyase, subunit A, domain 3"/>
    <property type="match status" value="1"/>
</dbReference>
<sequence>MTQLPDPDLDDAPAWVAEHFGALTLDGPAGVRRSTRFTGGQAAADAALSAFSVRGYAARRNQVLPESARGASGLSPFIRHGLLTLPRVWDAVAGGPGRDVGKFRDELLWQEYARHLYARVGRAIRRPLRREPAVGEGWSGDPWPTEMACLAEIDRSLTEEGWLVNQSRMWAASQWTVRAGQRWQDGERGMFRQLLDGSTAANGLGWQWTIGAGTGKPYGFSRWQVEKRAPELCRQCPLRQRCPIQSWPQSQPGTGVEPVAVLRHDPDPTRTAGPAEPRLTGSPEAVWLTAESLGDDDPALAAHPELPVVFVFDAPLLARLRLAGHRLVFLTEALADLGRRRAVEVHLGDPTQVLAGRRLAVTYAPVPGFAVRAGHLDVAALHPWPWLRRPSGGSVASFTAWVRR</sequence>
<dbReference type="InterPro" id="IPR036134">
    <property type="entry name" value="Crypto/Photolyase_FAD-like_sf"/>
</dbReference>
<feature type="domain" description="Cryptochrome/DNA photolyase FAD-binding" evidence="4">
    <location>
        <begin position="105"/>
        <end position="215"/>
    </location>
</feature>
<evidence type="ECO:0000313" key="5">
    <source>
        <dbReference type="EMBL" id="GAA3705257.1"/>
    </source>
</evidence>
<dbReference type="PANTHER" id="PTHR11455">
    <property type="entry name" value="CRYPTOCHROME"/>
    <property type="match status" value="1"/>
</dbReference>
<dbReference type="SUPFAM" id="SSF48173">
    <property type="entry name" value="Cryptochrome/photolyase FAD-binding domain"/>
    <property type="match status" value="1"/>
</dbReference>
<keyword evidence="2" id="KW-0285">Flavoprotein</keyword>
<reference evidence="6" key="1">
    <citation type="journal article" date="2019" name="Int. J. Syst. Evol. Microbiol.">
        <title>The Global Catalogue of Microorganisms (GCM) 10K type strain sequencing project: providing services to taxonomists for standard genome sequencing and annotation.</title>
        <authorList>
            <consortium name="The Broad Institute Genomics Platform"/>
            <consortium name="The Broad Institute Genome Sequencing Center for Infectious Disease"/>
            <person name="Wu L."/>
            <person name="Ma J."/>
        </authorList>
    </citation>
    <scope>NUCLEOTIDE SEQUENCE [LARGE SCALE GENOMIC DNA]</scope>
    <source>
        <strain evidence="6">JCM 16548</strain>
    </source>
</reference>
<keyword evidence="6" id="KW-1185">Reference proteome</keyword>
<proteinExistence type="predicted"/>
<comment type="cofactor">
    <cofactor evidence="1">
        <name>FAD</name>
        <dbReference type="ChEBI" id="CHEBI:57692"/>
    </cofactor>
</comment>
<dbReference type="PANTHER" id="PTHR11455:SF9">
    <property type="entry name" value="CRYPTOCHROME CIRCADIAN CLOCK 5 ISOFORM X1"/>
    <property type="match status" value="1"/>
</dbReference>
<comment type="caution">
    <text evidence="5">The sequence shown here is derived from an EMBL/GenBank/DDBJ whole genome shotgun (WGS) entry which is preliminary data.</text>
</comment>
<dbReference type="Proteomes" id="UP001500051">
    <property type="component" value="Unassembled WGS sequence"/>
</dbReference>
<name>A0ABP7DG71_9ACTN</name>
<dbReference type="Gene3D" id="1.25.40.80">
    <property type="match status" value="1"/>
</dbReference>
<evidence type="ECO:0000313" key="6">
    <source>
        <dbReference type="Proteomes" id="UP001500051"/>
    </source>
</evidence>
<dbReference type="InterPro" id="IPR002081">
    <property type="entry name" value="Cryptochrome/DNA_photolyase_1"/>
</dbReference>
<organism evidence="5 6">
    <name type="scientific">Microlunatus aurantiacus</name>
    <dbReference type="NCBI Taxonomy" id="446786"/>
    <lineage>
        <taxon>Bacteria</taxon>
        <taxon>Bacillati</taxon>
        <taxon>Actinomycetota</taxon>
        <taxon>Actinomycetes</taxon>
        <taxon>Propionibacteriales</taxon>
        <taxon>Propionibacteriaceae</taxon>
        <taxon>Microlunatus</taxon>
    </lineage>
</organism>
<dbReference type="EMBL" id="BAAAYX010000009">
    <property type="protein sequence ID" value="GAA3705257.1"/>
    <property type="molecule type" value="Genomic_DNA"/>
</dbReference>
<dbReference type="InterPro" id="IPR005101">
    <property type="entry name" value="Cryptochr/Photolyase_FAD-bd"/>
</dbReference>
<keyword evidence="3" id="KW-0274">FAD</keyword>
<evidence type="ECO:0000256" key="3">
    <source>
        <dbReference type="ARBA" id="ARBA00022827"/>
    </source>
</evidence>
<dbReference type="RefSeq" id="WP_344812541.1">
    <property type="nucleotide sequence ID" value="NZ_BAAAYX010000009.1"/>
</dbReference>
<gene>
    <name evidence="5" type="ORF">GCM10022204_23400</name>
</gene>
<evidence type="ECO:0000256" key="2">
    <source>
        <dbReference type="ARBA" id="ARBA00022630"/>
    </source>
</evidence>
<protein>
    <recommendedName>
        <fullName evidence="4">Cryptochrome/DNA photolyase FAD-binding domain-containing protein</fullName>
    </recommendedName>
</protein>
<dbReference type="Pfam" id="PF03441">
    <property type="entry name" value="FAD_binding_7"/>
    <property type="match status" value="1"/>
</dbReference>
<evidence type="ECO:0000259" key="4">
    <source>
        <dbReference type="Pfam" id="PF03441"/>
    </source>
</evidence>